<keyword evidence="3" id="KW-1185">Reference proteome</keyword>
<protein>
    <submittedName>
        <fullName evidence="2">Uncharacterized protein</fullName>
    </submittedName>
</protein>
<comment type="caution">
    <text evidence="2">The sequence shown here is derived from an EMBL/GenBank/DDBJ whole genome shotgun (WGS) entry which is preliminary data.</text>
</comment>
<gene>
    <name evidence="2" type="ORF">Tco_1019595</name>
</gene>
<dbReference type="EMBL" id="BQNB010017869">
    <property type="protein sequence ID" value="GJT68115.1"/>
    <property type="molecule type" value="Genomic_DNA"/>
</dbReference>
<proteinExistence type="predicted"/>
<organism evidence="2 3">
    <name type="scientific">Tanacetum coccineum</name>
    <dbReference type="NCBI Taxonomy" id="301880"/>
    <lineage>
        <taxon>Eukaryota</taxon>
        <taxon>Viridiplantae</taxon>
        <taxon>Streptophyta</taxon>
        <taxon>Embryophyta</taxon>
        <taxon>Tracheophyta</taxon>
        <taxon>Spermatophyta</taxon>
        <taxon>Magnoliopsida</taxon>
        <taxon>eudicotyledons</taxon>
        <taxon>Gunneridae</taxon>
        <taxon>Pentapetalae</taxon>
        <taxon>asterids</taxon>
        <taxon>campanulids</taxon>
        <taxon>Asterales</taxon>
        <taxon>Asteraceae</taxon>
        <taxon>Asteroideae</taxon>
        <taxon>Anthemideae</taxon>
        <taxon>Anthemidinae</taxon>
        <taxon>Tanacetum</taxon>
    </lineage>
</organism>
<sequence length="284" mass="33583">MIEPEDPLKRKDQIALDEQIARDIQAKLDVELIDEQKVARKQEEEANMALIESCKNTQDIDGAVRRWADRLPIKEREELTDEYEGKEKQKIKKKNNSKGKSFDEIQKLFDKEMKRVNTFVAMGFEGKRARKEQQQESLKKQRMEEDKESDEVDLVSEDDEGELMKHLVIKKDEDIAIDAIPLATKLPVIIDYKLHKEGMLVHYQMIRADRSSMRYSSMIRMLQGIVREDLEALWKIVKTKYGDIRPGDEFERVLWGDLKVMFEPDKRSDVWRMLQGYRVMFRVD</sequence>
<reference evidence="2" key="2">
    <citation type="submission" date="2022-01" db="EMBL/GenBank/DDBJ databases">
        <authorList>
            <person name="Yamashiro T."/>
            <person name="Shiraishi A."/>
            <person name="Satake H."/>
            <person name="Nakayama K."/>
        </authorList>
    </citation>
    <scope>NUCLEOTIDE SEQUENCE</scope>
</reference>
<reference evidence="2" key="1">
    <citation type="journal article" date="2022" name="Int. J. Mol. Sci.">
        <title>Draft Genome of Tanacetum Coccineum: Genomic Comparison of Closely Related Tanacetum-Family Plants.</title>
        <authorList>
            <person name="Yamashiro T."/>
            <person name="Shiraishi A."/>
            <person name="Nakayama K."/>
            <person name="Satake H."/>
        </authorList>
    </citation>
    <scope>NUCLEOTIDE SEQUENCE</scope>
</reference>
<evidence type="ECO:0000313" key="3">
    <source>
        <dbReference type="Proteomes" id="UP001151760"/>
    </source>
</evidence>
<evidence type="ECO:0000256" key="1">
    <source>
        <dbReference type="SAM" id="MobiDB-lite"/>
    </source>
</evidence>
<evidence type="ECO:0000313" key="2">
    <source>
        <dbReference type="EMBL" id="GJT68115.1"/>
    </source>
</evidence>
<dbReference type="Proteomes" id="UP001151760">
    <property type="component" value="Unassembled WGS sequence"/>
</dbReference>
<accession>A0ABQ5FZ22</accession>
<feature type="region of interest" description="Disordered" evidence="1">
    <location>
        <begin position="128"/>
        <end position="154"/>
    </location>
</feature>
<feature type="compositionally biased region" description="Basic and acidic residues" evidence="1">
    <location>
        <begin position="128"/>
        <end position="145"/>
    </location>
</feature>
<name>A0ABQ5FZ22_9ASTR</name>